<dbReference type="RefSeq" id="WP_132681191.1">
    <property type="nucleotide sequence ID" value="NZ_SMLA01000004.1"/>
</dbReference>
<evidence type="ECO:0000313" key="3">
    <source>
        <dbReference type="EMBL" id="TDD91951.1"/>
    </source>
</evidence>
<dbReference type="PANTHER" id="PTHR39639:SF1">
    <property type="entry name" value="DUF262 DOMAIN-CONTAINING PROTEIN"/>
    <property type="match status" value="1"/>
</dbReference>
<feature type="compositionally biased region" description="Basic and acidic residues" evidence="1">
    <location>
        <begin position="364"/>
        <end position="374"/>
    </location>
</feature>
<name>A0A4R5BXN9_9PSEU</name>
<evidence type="ECO:0000259" key="2">
    <source>
        <dbReference type="Pfam" id="PF03235"/>
    </source>
</evidence>
<keyword evidence="4" id="KW-1185">Reference proteome</keyword>
<gene>
    <name evidence="3" type="ORF">E1202_04250</name>
</gene>
<sequence>MSLVTDDELGAADVIVEDPETDEDEVDIETPSAGESLRYFGVDFDVEGLVRRFEREELIVPRFNPPDEANQGTGYAAFQRNFVWKKKQMDRFIESILLGYPVPGIFLVELESRQYIVLDGQQRLTTLRDFYRGQYPTPQGKQEFSLTYVTEDGPFFGKTYATLTSSDQRLLNNALIQATVVVPTGDEGKLAVYALFERINSGGTKLNEQQIRVAIYNGSLIKTIREMNDDISWRILFGSPPHRDLKDQELILRYLSLKKVAEPVQNNNEEREYKAPLASFMTKHLDDFDKNFSPSERKREMAEFSKACSLLVEASGKSALRRNRTINAARTDSILVGLTLALRNNPDITVQEVAAAFNKLESDKEFKEHTEKSTSHRRSVTKRIERSVKAFQGR</sequence>
<comment type="caution">
    <text evidence="3">The sequence shown here is derived from an EMBL/GenBank/DDBJ whole genome shotgun (WGS) entry which is preliminary data.</text>
</comment>
<evidence type="ECO:0000256" key="1">
    <source>
        <dbReference type="SAM" id="MobiDB-lite"/>
    </source>
</evidence>
<dbReference type="Proteomes" id="UP000294723">
    <property type="component" value="Unassembled WGS sequence"/>
</dbReference>
<accession>A0A4R5BXN9</accession>
<protein>
    <submittedName>
        <fullName evidence="3">DUF262 domain-containing protein</fullName>
    </submittedName>
</protein>
<feature type="domain" description="GmrSD restriction endonucleases N-terminal" evidence="2">
    <location>
        <begin position="77"/>
        <end position="216"/>
    </location>
</feature>
<dbReference type="InterPro" id="IPR004919">
    <property type="entry name" value="GmrSD_N"/>
</dbReference>
<organism evidence="3 4">
    <name type="scientific">Saccharopolyspora karakumensis</name>
    <dbReference type="NCBI Taxonomy" id="2530386"/>
    <lineage>
        <taxon>Bacteria</taxon>
        <taxon>Bacillati</taxon>
        <taxon>Actinomycetota</taxon>
        <taxon>Actinomycetes</taxon>
        <taxon>Pseudonocardiales</taxon>
        <taxon>Pseudonocardiaceae</taxon>
        <taxon>Saccharopolyspora</taxon>
    </lineage>
</organism>
<dbReference type="AlphaFoldDB" id="A0A4R5BXN9"/>
<reference evidence="3 4" key="1">
    <citation type="submission" date="2019-03" db="EMBL/GenBank/DDBJ databases">
        <title>Draft genome sequences of novel Actinobacteria.</title>
        <authorList>
            <person name="Sahin N."/>
            <person name="Ay H."/>
            <person name="Saygin H."/>
        </authorList>
    </citation>
    <scope>NUCLEOTIDE SEQUENCE [LARGE SCALE GENOMIC DNA]</scope>
    <source>
        <strain evidence="3 4">5K548</strain>
    </source>
</reference>
<dbReference type="PANTHER" id="PTHR39639">
    <property type="entry name" value="CHROMOSOME 16, WHOLE GENOME SHOTGUN SEQUENCE"/>
    <property type="match status" value="1"/>
</dbReference>
<dbReference type="EMBL" id="SMLA01000004">
    <property type="protein sequence ID" value="TDD91951.1"/>
    <property type="molecule type" value="Genomic_DNA"/>
</dbReference>
<proteinExistence type="predicted"/>
<feature type="region of interest" description="Disordered" evidence="1">
    <location>
        <begin position="364"/>
        <end position="394"/>
    </location>
</feature>
<evidence type="ECO:0000313" key="4">
    <source>
        <dbReference type="Proteomes" id="UP000294723"/>
    </source>
</evidence>
<dbReference type="Pfam" id="PF03235">
    <property type="entry name" value="GmrSD_N"/>
    <property type="match status" value="1"/>
</dbReference>